<dbReference type="PANTHER" id="PTHR42280">
    <property type="entry name" value="CITG FAMILY PROTEIN"/>
    <property type="match status" value="1"/>
</dbReference>
<dbReference type="HOGENOM" id="CLU_063627_1_0_0"/>
<dbReference type="Pfam" id="PF01874">
    <property type="entry name" value="CitG"/>
    <property type="match status" value="1"/>
</dbReference>
<accession>L0D9V9</accession>
<organism evidence="1 2">
    <name type="scientific">Singulisphaera acidiphila (strain ATCC BAA-1392 / DSM 18658 / VKM B-2454 / MOB10)</name>
    <dbReference type="NCBI Taxonomy" id="886293"/>
    <lineage>
        <taxon>Bacteria</taxon>
        <taxon>Pseudomonadati</taxon>
        <taxon>Planctomycetota</taxon>
        <taxon>Planctomycetia</taxon>
        <taxon>Isosphaerales</taxon>
        <taxon>Isosphaeraceae</taxon>
        <taxon>Singulisphaera</taxon>
    </lineage>
</organism>
<keyword evidence="2" id="KW-1185">Reference proteome</keyword>
<dbReference type="GO" id="GO:0046917">
    <property type="term" value="F:triphosphoribosyl-dephospho-CoA synthase activity"/>
    <property type="evidence" value="ECO:0007669"/>
    <property type="project" value="InterPro"/>
</dbReference>
<proteinExistence type="predicted"/>
<dbReference type="KEGG" id="saci:Sinac_1234"/>
<dbReference type="EMBL" id="CP003364">
    <property type="protein sequence ID" value="AGA25623.1"/>
    <property type="molecule type" value="Genomic_DNA"/>
</dbReference>
<dbReference type="Gene3D" id="1.10.4200.10">
    <property type="entry name" value="Triphosphoribosyl-dephospho-CoA protein"/>
    <property type="match status" value="1"/>
</dbReference>
<evidence type="ECO:0000313" key="2">
    <source>
        <dbReference type="Proteomes" id="UP000010798"/>
    </source>
</evidence>
<dbReference type="AlphaFoldDB" id="L0D9V9"/>
<dbReference type="eggNOG" id="COG1767">
    <property type="taxonomic scope" value="Bacteria"/>
</dbReference>
<dbReference type="PANTHER" id="PTHR42280:SF1">
    <property type="entry name" value="CITG FAMILY PROTEIN"/>
    <property type="match status" value="1"/>
</dbReference>
<name>L0D9V9_SINAD</name>
<sequence>MTPSNASSLSPGQLAQIACLLEVSARKPGNVYPGRGFVDANFVDFLLSASVIAAPLDRAREIGVGASILEAVEATCRVVATNTNLGMILLFAPLAAVPEDRSLQEGVPNVLESTTIADTRLVYRAIRHARPGGLGSAPDQDVADEPSVTLVEAMRLAADRDLVAAQYANQFADMFDLALPALRAALAEARPLETAIVSAYLTVLANRPDSLIARKRGNAEARQAAQRAAEVLTAGWPDTPTGRSLCETFDGWLREEGHSRNPGATADLIAAALFAALRDGTIRLPRPAGATAWSID</sequence>
<reference evidence="1 2" key="1">
    <citation type="submission" date="2012-02" db="EMBL/GenBank/DDBJ databases">
        <title>Complete sequence of chromosome of Singulisphaera acidiphila DSM 18658.</title>
        <authorList>
            <consortium name="US DOE Joint Genome Institute (JGI-PGF)"/>
            <person name="Lucas S."/>
            <person name="Copeland A."/>
            <person name="Lapidus A."/>
            <person name="Glavina del Rio T."/>
            <person name="Dalin E."/>
            <person name="Tice H."/>
            <person name="Bruce D."/>
            <person name="Goodwin L."/>
            <person name="Pitluck S."/>
            <person name="Peters L."/>
            <person name="Ovchinnikova G."/>
            <person name="Chertkov O."/>
            <person name="Kyrpides N."/>
            <person name="Mavromatis K."/>
            <person name="Ivanova N."/>
            <person name="Brettin T."/>
            <person name="Detter J.C."/>
            <person name="Han C."/>
            <person name="Larimer F."/>
            <person name="Land M."/>
            <person name="Hauser L."/>
            <person name="Markowitz V."/>
            <person name="Cheng J.-F."/>
            <person name="Hugenholtz P."/>
            <person name="Woyke T."/>
            <person name="Wu D."/>
            <person name="Tindall B."/>
            <person name="Pomrenke H."/>
            <person name="Brambilla E."/>
            <person name="Klenk H.-P."/>
            <person name="Eisen J.A."/>
        </authorList>
    </citation>
    <scope>NUCLEOTIDE SEQUENCE [LARGE SCALE GENOMIC DNA]</scope>
    <source>
        <strain evidence="2">ATCC BAA-1392 / DSM 18658 / VKM B-2454 / MOB10</strain>
    </source>
</reference>
<dbReference type="GO" id="GO:0005524">
    <property type="term" value="F:ATP binding"/>
    <property type="evidence" value="ECO:0007669"/>
    <property type="project" value="InterPro"/>
</dbReference>
<protein>
    <submittedName>
        <fullName evidence="1">Triphosphoribosyl-dephospho-CoA synthetase</fullName>
    </submittedName>
</protein>
<dbReference type="InterPro" id="IPR002736">
    <property type="entry name" value="CitG"/>
</dbReference>
<gene>
    <name evidence="1" type="ordered locus">Sinac_1234</name>
</gene>
<evidence type="ECO:0000313" key="1">
    <source>
        <dbReference type="EMBL" id="AGA25623.1"/>
    </source>
</evidence>
<dbReference type="Proteomes" id="UP000010798">
    <property type="component" value="Chromosome"/>
</dbReference>
<dbReference type="STRING" id="886293.Sinac_1234"/>
<dbReference type="RefSeq" id="WP_015244799.1">
    <property type="nucleotide sequence ID" value="NC_019892.1"/>
</dbReference>